<dbReference type="EMBL" id="CP097463">
    <property type="protein sequence ID" value="WAX56736.1"/>
    <property type="molecule type" value="Genomic_DNA"/>
</dbReference>
<dbReference type="Pfam" id="PF01202">
    <property type="entry name" value="SKI"/>
    <property type="match status" value="1"/>
</dbReference>
<evidence type="ECO:0000256" key="5">
    <source>
        <dbReference type="ARBA" id="ARBA00022741"/>
    </source>
</evidence>
<dbReference type="SUPFAM" id="SSF52540">
    <property type="entry name" value="P-loop containing nucleoside triphosphate hydrolases"/>
    <property type="match status" value="1"/>
</dbReference>
<evidence type="ECO:0000256" key="8">
    <source>
        <dbReference type="ARBA" id="ARBA00048090"/>
    </source>
</evidence>
<dbReference type="Gene3D" id="3.40.50.300">
    <property type="entry name" value="P-loop containing nucleotide triphosphate hydrolases"/>
    <property type="match status" value="1"/>
</dbReference>
<dbReference type="PANTHER" id="PTHR43442">
    <property type="entry name" value="GLUCONOKINASE-RELATED"/>
    <property type="match status" value="1"/>
</dbReference>
<dbReference type="InterPro" id="IPR027417">
    <property type="entry name" value="P-loop_NTPase"/>
</dbReference>
<evidence type="ECO:0000256" key="6">
    <source>
        <dbReference type="ARBA" id="ARBA00022777"/>
    </source>
</evidence>
<comment type="catalytic activity">
    <reaction evidence="8 9">
        <text>D-gluconate + ATP = 6-phospho-D-gluconate + ADP + H(+)</text>
        <dbReference type="Rhea" id="RHEA:19433"/>
        <dbReference type="ChEBI" id="CHEBI:15378"/>
        <dbReference type="ChEBI" id="CHEBI:18391"/>
        <dbReference type="ChEBI" id="CHEBI:30616"/>
        <dbReference type="ChEBI" id="CHEBI:58759"/>
        <dbReference type="ChEBI" id="CHEBI:456216"/>
        <dbReference type="EC" id="2.7.1.12"/>
    </reaction>
</comment>
<evidence type="ECO:0000256" key="4">
    <source>
        <dbReference type="ARBA" id="ARBA00022679"/>
    </source>
</evidence>
<reference evidence="10" key="1">
    <citation type="submission" date="2022-05" db="EMBL/GenBank/DDBJ databases">
        <title>Jatrophihabitans sp. SB3-54 whole genome sequence.</title>
        <authorList>
            <person name="Suh M.K."/>
            <person name="Eom M.K."/>
            <person name="Kim J.S."/>
            <person name="Kim H.S."/>
            <person name="Do H.E."/>
            <person name="Shin Y.K."/>
            <person name="Lee J.-S."/>
        </authorList>
    </citation>
    <scope>NUCLEOTIDE SEQUENCE</scope>
    <source>
        <strain evidence="10">SB3-54</strain>
    </source>
</reference>
<evidence type="ECO:0000256" key="1">
    <source>
        <dbReference type="ARBA" id="ARBA00004761"/>
    </source>
</evidence>
<keyword evidence="6 9" id="KW-0418">Kinase</keyword>
<protein>
    <recommendedName>
        <fullName evidence="3 9">Gluconokinase</fullName>
        <ecNumber evidence="3 9">2.7.1.12</ecNumber>
    </recommendedName>
</protein>
<gene>
    <name evidence="10" type="ORF">M6B22_19735</name>
</gene>
<comment type="pathway">
    <text evidence="1">Carbohydrate acid metabolism.</text>
</comment>
<name>A0ABY7K0U1_9ACTN</name>
<dbReference type="InterPro" id="IPR031322">
    <property type="entry name" value="Shikimate/glucono_kinase"/>
</dbReference>
<keyword evidence="5 9" id="KW-0547">Nucleotide-binding</keyword>
<keyword evidence="7 9" id="KW-0067">ATP-binding</keyword>
<keyword evidence="11" id="KW-1185">Reference proteome</keyword>
<dbReference type="CDD" id="cd02021">
    <property type="entry name" value="GntK"/>
    <property type="match status" value="1"/>
</dbReference>
<organism evidence="10 11">
    <name type="scientific">Jatrophihabitans cynanchi</name>
    <dbReference type="NCBI Taxonomy" id="2944128"/>
    <lineage>
        <taxon>Bacteria</taxon>
        <taxon>Bacillati</taxon>
        <taxon>Actinomycetota</taxon>
        <taxon>Actinomycetes</taxon>
        <taxon>Jatrophihabitantales</taxon>
        <taxon>Jatrophihabitantaceae</taxon>
        <taxon>Jatrophihabitans</taxon>
    </lineage>
</organism>
<dbReference type="NCBIfam" id="TIGR01313">
    <property type="entry name" value="therm_gnt_kin"/>
    <property type="match status" value="1"/>
</dbReference>
<accession>A0ABY7K0U1</accession>
<evidence type="ECO:0000313" key="10">
    <source>
        <dbReference type="EMBL" id="WAX56736.1"/>
    </source>
</evidence>
<dbReference type="Proteomes" id="UP001164693">
    <property type="component" value="Chromosome"/>
</dbReference>
<dbReference type="InterPro" id="IPR006001">
    <property type="entry name" value="Therm_gnt_kin"/>
</dbReference>
<keyword evidence="4 9" id="KW-0808">Transferase</keyword>
<evidence type="ECO:0000256" key="7">
    <source>
        <dbReference type="ARBA" id="ARBA00022840"/>
    </source>
</evidence>
<evidence type="ECO:0000256" key="9">
    <source>
        <dbReference type="RuleBase" id="RU363066"/>
    </source>
</evidence>
<dbReference type="EC" id="2.7.1.12" evidence="3 9"/>
<evidence type="ECO:0000256" key="2">
    <source>
        <dbReference type="ARBA" id="ARBA00008420"/>
    </source>
</evidence>
<dbReference type="PANTHER" id="PTHR43442:SF3">
    <property type="entry name" value="GLUCONOKINASE-RELATED"/>
    <property type="match status" value="1"/>
</dbReference>
<proteinExistence type="inferred from homology"/>
<evidence type="ECO:0000313" key="11">
    <source>
        <dbReference type="Proteomes" id="UP001164693"/>
    </source>
</evidence>
<comment type="similarity">
    <text evidence="2 9">Belongs to the gluconokinase GntK/GntV family.</text>
</comment>
<evidence type="ECO:0000256" key="3">
    <source>
        <dbReference type="ARBA" id="ARBA00012054"/>
    </source>
</evidence>
<sequence>MSAPAGVGASPVLLLMGVSGCGKSTVAALLAGRLNWPFEEGDDLHPAANVAKMHAGHPLTDEDRWPWLAKIAEWIDGNIVAGSPALVTCSALKRSYRDVLRRDAVVFVYLRGTPELIGRRLAARQGHFMPPTLLDTQFADLQVPESDEKSVTVDIGAPPATLADGIISTLGLRARPR</sequence>